<sequence length="145" mass="15805">MSIRRIDKSGVPLPATGSAKAKRSDAVGQEKFAEYMDAVAGTQVDGVDQVASTEAVDRVDGVNDQRKKRQIKQASELLDSLEALEKNLDGATAEATAAERLRETRDEALRNLNEDTSSGEERELLHRTAVMATVELAKSDRGDYK</sequence>
<evidence type="ECO:0000256" key="2">
    <source>
        <dbReference type="SAM" id="MobiDB-lite"/>
    </source>
</evidence>
<protein>
    <submittedName>
        <fullName evidence="3">Uncharacterized protein</fullName>
    </submittedName>
</protein>
<reference evidence="3" key="1">
    <citation type="submission" date="2015-04" db="EMBL/GenBank/DDBJ databases">
        <authorList>
            <person name="Syromyatnikov M.Y."/>
            <person name="Popov V.N."/>
        </authorList>
    </citation>
    <scope>NUCLEOTIDE SEQUENCE</scope>
    <source>
        <strain evidence="3">MO-1</strain>
    </source>
</reference>
<dbReference type="AlphaFoldDB" id="A0A1S7LEQ6"/>
<accession>A0A1S7LEQ6</accession>
<evidence type="ECO:0000313" key="3">
    <source>
        <dbReference type="EMBL" id="CRH04547.1"/>
    </source>
</evidence>
<proteinExistence type="predicted"/>
<organism evidence="3">
    <name type="scientific">Magnetococcus massalia (strain MO-1)</name>
    <dbReference type="NCBI Taxonomy" id="451514"/>
    <lineage>
        <taxon>Bacteria</taxon>
        <taxon>Pseudomonadati</taxon>
        <taxon>Pseudomonadota</taxon>
        <taxon>Magnetococcia</taxon>
        <taxon>Magnetococcales</taxon>
        <taxon>Magnetococcaceae</taxon>
        <taxon>Magnetococcus</taxon>
    </lineage>
</organism>
<feature type="region of interest" description="Disordered" evidence="2">
    <location>
        <begin position="1"/>
        <end position="26"/>
    </location>
</feature>
<name>A0A1S7LEQ6_MAGMO</name>
<keyword evidence="1" id="KW-0175">Coiled coil</keyword>
<dbReference type="EMBL" id="LO017727">
    <property type="protein sequence ID" value="CRH04547.1"/>
    <property type="molecule type" value="Genomic_DNA"/>
</dbReference>
<gene>
    <name evidence="3" type="ORF">MAGMO_0334</name>
</gene>
<evidence type="ECO:0000256" key="1">
    <source>
        <dbReference type="SAM" id="Coils"/>
    </source>
</evidence>
<feature type="coiled-coil region" evidence="1">
    <location>
        <begin position="64"/>
        <end position="118"/>
    </location>
</feature>